<evidence type="ECO:0000313" key="3">
    <source>
        <dbReference type="EMBL" id="GAI91093.1"/>
    </source>
</evidence>
<organism evidence="3">
    <name type="scientific">marine sediment metagenome</name>
    <dbReference type="NCBI Taxonomy" id="412755"/>
    <lineage>
        <taxon>unclassified sequences</taxon>
        <taxon>metagenomes</taxon>
        <taxon>ecological metagenomes</taxon>
    </lineage>
</organism>
<feature type="domain" description="Helix-turn-helix" evidence="2">
    <location>
        <begin position="3"/>
        <end position="58"/>
    </location>
</feature>
<dbReference type="AlphaFoldDB" id="X1SDR1"/>
<dbReference type="Pfam" id="PF12728">
    <property type="entry name" value="HTH_17"/>
    <property type="match status" value="1"/>
</dbReference>
<gene>
    <name evidence="3" type="ORF">S12H4_32522</name>
</gene>
<name>X1SDR1_9ZZZZ</name>
<evidence type="ECO:0000256" key="1">
    <source>
        <dbReference type="SAM" id="MobiDB-lite"/>
    </source>
</evidence>
<evidence type="ECO:0000259" key="2">
    <source>
        <dbReference type="Pfam" id="PF12728"/>
    </source>
</evidence>
<proteinExistence type="predicted"/>
<feature type="region of interest" description="Disordered" evidence="1">
    <location>
        <begin position="62"/>
        <end position="96"/>
    </location>
</feature>
<reference evidence="3" key="1">
    <citation type="journal article" date="2014" name="Front. Microbiol.">
        <title>High frequency of phylogenetically diverse reductive dehalogenase-homologous genes in deep subseafloor sedimentary metagenomes.</title>
        <authorList>
            <person name="Kawai M."/>
            <person name="Futagami T."/>
            <person name="Toyoda A."/>
            <person name="Takaki Y."/>
            <person name="Nishi S."/>
            <person name="Hori S."/>
            <person name="Arai W."/>
            <person name="Tsubouchi T."/>
            <person name="Morono Y."/>
            <person name="Uchiyama I."/>
            <person name="Ito T."/>
            <person name="Fujiyama A."/>
            <person name="Inagaki F."/>
            <person name="Takami H."/>
        </authorList>
    </citation>
    <scope>NUCLEOTIDE SEQUENCE</scope>
    <source>
        <strain evidence="3">Expedition CK06-06</strain>
    </source>
</reference>
<sequence>MELLTKSQTAKMLHISRMMLYRLEQRGDFQVKYFAPNPPHGKVLYYRDSIESWMDKRSFGGHVTPSLKSSAEPVASGGKGNDGSGRSASIKRGVKG</sequence>
<comment type="caution">
    <text evidence="3">The sequence shown here is derived from an EMBL/GenBank/DDBJ whole genome shotgun (WGS) entry which is preliminary data.</text>
</comment>
<accession>X1SDR1</accession>
<protein>
    <recommendedName>
        <fullName evidence="2">Helix-turn-helix domain-containing protein</fullName>
    </recommendedName>
</protein>
<dbReference type="InterPro" id="IPR041657">
    <property type="entry name" value="HTH_17"/>
</dbReference>
<dbReference type="EMBL" id="BARW01019079">
    <property type="protein sequence ID" value="GAI91093.1"/>
    <property type="molecule type" value="Genomic_DNA"/>
</dbReference>